<dbReference type="EMBL" id="KN824316">
    <property type="protein sequence ID" value="KIM25161.1"/>
    <property type="molecule type" value="Genomic_DNA"/>
</dbReference>
<accession>A0A0C3B0Y3</accession>
<feature type="region of interest" description="Disordered" evidence="1">
    <location>
        <begin position="54"/>
        <end position="73"/>
    </location>
</feature>
<evidence type="ECO:0000313" key="3">
    <source>
        <dbReference type="EMBL" id="KIM25161.1"/>
    </source>
</evidence>
<feature type="chain" id="PRO_5002161325" evidence="2">
    <location>
        <begin position="19"/>
        <end position="73"/>
    </location>
</feature>
<sequence length="73" mass="7731">MIFFKVLFAFLAISATLAAPIPDETQSSTLEKRGKWAFPPPPIGPILNAFPAPPVHVPAPPPPPPPAPAATRR</sequence>
<reference evidence="3 4" key="1">
    <citation type="submission" date="2014-04" db="EMBL/GenBank/DDBJ databases">
        <authorList>
            <consortium name="DOE Joint Genome Institute"/>
            <person name="Kuo A."/>
            <person name="Zuccaro A."/>
            <person name="Kohler A."/>
            <person name="Nagy L.G."/>
            <person name="Floudas D."/>
            <person name="Copeland A."/>
            <person name="Barry K.W."/>
            <person name="Cichocki N."/>
            <person name="Veneault-Fourrey C."/>
            <person name="LaButti K."/>
            <person name="Lindquist E.A."/>
            <person name="Lipzen A."/>
            <person name="Lundell T."/>
            <person name="Morin E."/>
            <person name="Murat C."/>
            <person name="Sun H."/>
            <person name="Tunlid A."/>
            <person name="Henrissat B."/>
            <person name="Grigoriev I.V."/>
            <person name="Hibbett D.S."/>
            <person name="Martin F."/>
            <person name="Nordberg H.P."/>
            <person name="Cantor M.N."/>
            <person name="Hua S.X."/>
        </authorList>
    </citation>
    <scope>NUCLEOTIDE SEQUENCE [LARGE SCALE GENOMIC DNA]</scope>
    <source>
        <strain evidence="3 4">MAFF 305830</strain>
    </source>
</reference>
<dbReference type="AlphaFoldDB" id="A0A0C3B0Y3"/>
<evidence type="ECO:0000256" key="2">
    <source>
        <dbReference type="SAM" id="SignalP"/>
    </source>
</evidence>
<dbReference type="Proteomes" id="UP000054097">
    <property type="component" value="Unassembled WGS sequence"/>
</dbReference>
<feature type="signal peptide" evidence="2">
    <location>
        <begin position="1"/>
        <end position="18"/>
    </location>
</feature>
<organism evidence="3 4">
    <name type="scientific">Serendipita vermifera MAFF 305830</name>
    <dbReference type="NCBI Taxonomy" id="933852"/>
    <lineage>
        <taxon>Eukaryota</taxon>
        <taxon>Fungi</taxon>
        <taxon>Dikarya</taxon>
        <taxon>Basidiomycota</taxon>
        <taxon>Agaricomycotina</taxon>
        <taxon>Agaricomycetes</taxon>
        <taxon>Sebacinales</taxon>
        <taxon>Serendipitaceae</taxon>
        <taxon>Serendipita</taxon>
    </lineage>
</organism>
<reference evidence="4" key="2">
    <citation type="submission" date="2015-01" db="EMBL/GenBank/DDBJ databases">
        <title>Evolutionary Origins and Diversification of the Mycorrhizal Mutualists.</title>
        <authorList>
            <consortium name="DOE Joint Genome Institute"/>
            <consortium name="Mycorrhizal Genomics Consortium"/>
            <person name="Kohler A."/>
            <person name="Kuo A."/>
            <person name="Nagy L.G."/>
            <person name="Floudas D."/>
            <person name="Copeland A."/>
            <person name="Barry K.W."/>
            <person name="Cichocki N."/>
            <person name="Veneault-Fourrey C."/>
            <person name="LaButti K."/>
            <person name="Lindquist E.A."/>
            <person name="Lipzen A."/>
            <person name="Lundell T."/>
            <person name="Morin E."/>
            <person name="Murat C."/>
            <person name="Riley R."/>
            <person name="Ohm R."/>
            <person name="Sun H."/>
            <person name="Tunlid A."/>
            <person name="Henrissat B."/>
            <person name="Grigoriev I.V."/>
            <person name="Hibbett D.S."/>
            <person name="Martin F."/>
        </authorList>
    </citation>
    <scope>NUCLEOTIDE SEQUENCE [LARGE SCALE GENOMIC DNA]</scope>
    <source>
        <strain evidence="4">MAFF 305830</strain>
    </source>
</reference>
<proteinExistence type="predicted"/>
<evidence type="ECO:0000256" key="1">
    <source>
        <dbReference type="SAM" id="MobiDB-lite"/>
    </source>
</evidence>
<keyword evidence="4" id="KW-1185">Reference proteome</keyword>
<gene>
    <name evidence="3" type="ORF">M408DRAFT_26377</name>
</gene>
<dbReference type="HOGENOM" id="CLU_2544033_0_0_1"/>
<name>A0A0C3B0Y3_SERVB</name>
<protein>
    <submittedName>
        <fullName evidence="3">Uncharacterized protein</fullName>
    </submittedName>
</protein>
<keyword evidence="2" id="KW-0732">Signal</keyword>
<evidence type="ECO:0000313" key="4">
    <source>
        <dbReference type="Proteomes" id="UP000054097"/>
    </source>
</evidence>